<reference evidence="1" key="1">
    <citation type="submission" date="2012-09" db="EMBL/GenBank/DDBJ databases">
        <title>Metagenomic Characterization of a Microbial Community in Wastewater Detects High Levels of Antibiotic Resistance.</title>
        <authorList>
            <person name="Abrams M."/>
            <person name="Caldwell A."/>
            <person name="Vandaei E."/>
            <person name="Lee W."/>
            <person name="Perrott J."/>
            <person name="Khan S.Y."/>
            <person name="Ta J."/>
            <person name="Romero D."/>
            <person name="Nguyen V."/>
            <person name="Pourmand N."/>
            <person name="Ouverney C.C."/>
        </authorList>
    </citation>
    <scope>NUCLEOTIDE SEQUENCE</scope>
</reference>
<accession>L7VWG5</accession>
<name>L7VWG5_9BACT</name>
<dbReference type="EMBL" id="JX649870">
    <property type="protein sequence ID" value="AGC71378.1"/>
    <property type="molecule type" value="Genomic_DNA"/>
</dbReference>
<evidence type="ECO:0000313" key="1">
    <source>
        <dbReference type="EMBL" id="AGC71378.1"/>
    </source>
</evidence>
<dbReference type="AlphaFoldDB" id="L7VWG5"/>
<proteinExistence type="predicted"/>
<sequence length="47" mass="5531">MPIAYARAHEARRCRLIFQVRFVGIKPIGAMVSHHVMESFLRFDLMK</sequence>
<organism evidence="1">
    <name type="scientific">uncultured bacterium A1Q1_fos_1815</name>
    <dbReference type="NCBI Taxonomy" id="1256553"/>
    <lineage>
        <taxon>Bacteria</taxon>
        <taxon>environmental samples</taxon>
    </lineage>
</organism>
<protein>
    <submittedName>
        <fullName evidence="1">Uncharacterized protein</fullName>
    </submittedName>
</protein>